<dbReference type="EMBL" id="QUAC01000473">
    <property type="protein sequence ID" value="REK84813.1"/>
    <property type="molecule type" value="Genomic_DNA"/>
</dbReference>
<dbReference type="Proteomes" id="UP000262477">
    <property type="component" value="Unassembled WGS sequence"/>
</dbReference>
<evidence type="ECO:0000313" key="3">
    <source>
        <dbReference type="Proteomes" id="UP000262477"/>
    </source>
</evidence>
<gene>
    <name evidence="2" type="ORF">DY245_41170</name>
</gene>
<feature type="transmembrane region" description="Helical" evidence="1">
    <location>
        <begin position="12"/>
        <end position="34"/>
    </location>
</feature>
<evidence type="ECO:0000313" key="2">
    <source>
        <dbReference type="EMBL" id="REK84813.1"/>
    </source>
</evidence>
<comment type="caution">
    <text evidence="2">The sequence shown here is derived from an EMBL/GenBank/DDBJ whole genome shotgun (WGS) entry which is preliminary data.</text>
</comment>
<feature type="transmembrane region" description="Helical" evidence="1">
    <location>
        <begin position="46"/>
        <end position="72"/>
    </location>
</feature>
<evidence type="ECO:0000256" key="1">
    <source>
        <dbReference type="SAM" id="Phobius"/>
    </source>
</evidence>
<sequence length="98" mass="10337">MAAMVLGVTGLITSIVFIGGLLGVIGLILGVVALKTTKWTGVGRGMAITGVVTSLIAIVVSILVAVFVAWYANNTQKCYQPDSFRQYTQCVHQQLSGH</sequence>
<reference evidence="2 3" key="1">
    <citation type="submission" date="2018-08" db="EMBL/GenBank/DDBJ databases">
        <title>Streptomyces NEAU-D10 sp. nov., a novel Actinomycete isolated from soil.</title>
        <authorList>
            <person name="Jin L."/>
        </authorList>
    </citation>
    <scope>NUCLEOTIDE SEQUENCE [LARGE SCALE GENOMIC DNA]</scope>
    <source>
        <strain evidence="2 3">NEAU-D10</strain>
    </source>
</reference>
<organism evidence="2 3">
    <name type="scientific">Streptomyces inhibens</name>
    <dbReference type="NCBI Taxonomy" id="2293571"/>
    <lineage>
        <taxon>Bacteria</taxon>
        <taxon>Bacillati</taxon>
        <taxon>Actinomycetota</taxon>
        <taxon>Actinomycetes</taxon>
        <taxon>Kitasatosporales</taxon>
        <taxon>Streptomycetaceae</taxon>
        <taxon>Streptomyces</taxon>
    </lineage>
</organism>
<dbReference type="Gene3D" id="1.20.140.150">
    <property type="match status" value="1"/>
</dbReference>
<keyword evidence="1" id="KW-1133">Transmembrane helix</keyword>
<keyword evidence="3" id="KW-1185">Reference proteome</keyword>
<accession>A0A371PRP6</accession>
<protein>
    <submittedName>
        <fullName evidence="2">DUF4190 domain-containing protein</fullName>
    </submittedName>
</protein>
<proteinExistence type="predicted"/>
<keyword evidence="1" id="KW-0812">Transmembrane</keyword>
<dbReference type="AlphaFoldDB" id="A0A371PRP6"/>
<keyword evidence="1" id="KW-0472">Membrane</keyword>
<name>A0A371PRP6_STRIH</name>